<sequence length="213" mass="23788">MDKLTVNPQAIPATQTSDGRNSQNSQGHTSPATAKAVTVAVDMIFARCTIADGFTLESYHASLMEIFAGYSPDAVKWCTERFLQSPGSGYPVSPQGIAAWIDRWKANDPTKTARLYDRAAEDRRQDQKLIGMRRESPEERRQIAADLRKKFGRQRPDEKGWTPPMTVEIKGRHPGACQTPAELRRRIAKCCPELSEQGANALIREQFNPMIGE</sequence>
<comment type="caution">
    <text evidence="2">The sequence shown here is derived from an EMBL/GenBank/DDBJ whole genome shotgun (WGS) entry which is preliminary data.</text>
</comment>
<dbReference type="Proteomes" id="UP000621856">
    <property type="component" value="Unassembled WGS sequence"/>
</dbReference>
<gene>
    <name evidence="2" type="ORF">GCM10011355_27530</name>
</gene>
<evidence type="ECO:0000313" key="3">
    <source>
        <dbReference type="Proteomes" id="UP000621856"/>
    </source>
</evidence>
<dbReference type="EMBL" id="BMGZ01000003">
    <property type="protein sequence ID" value="GGI00081.1"/>
    <property type="molecule type" value="Genomic_DNA"/>
</dbReference>
<accession>A0A8J3EPX5</accession>
<evidence type="ECO:0000313" key="2">
    <source>
        <dbReference type="EMBL" id="GGI00081.1"/>
    </source>
</evidence>
<dbReference type="AlphaFoldDB" id="A0A8J3EPX5"/>
<protein>
    <submittedName>
        <fullName evidence="2">Uncharacterized protein</fullName>
    </submittedName>
</protein>
<reference evidence="2" key="2">
    <citation type="submission" date="2020-09" db="EMBL/GenBank/DDBJ databases">
        <authorList>
            <person name="Sun Q."/>
            <person name="Zhou Y."/>
        </authorList>
    </citation>
    <scope>NUCLEOTIDE SEQUENCE</scope>
    <source>
        <strain evidence="2">CGMCC 1.14984</strain>
    </source>
</reference>
<dbReference type="RefSeq" id="WP_188544143.1">
    <property type="nucleotide sequence ID" value="NZ_BMGZ01000003.1"/>
</dbReference>
<reference evidence="2" key="1">
    <citation type="journal article" date="2014" name="Int. J. Syst. Evol. Microbiol.">
        <title>Complete genome sequence of Corynebacterium casei LMG S-19264T (=DSM 44701T), isolated from a smear-ripened cheese.</title>
        <authorList>
            <consortium name="US DOE Joint Genome Institute (JGI-PGF)"/>
            <person name="Walter F."/>
            <person name="Albersmeier A."/>
            <person name="Kalinowski J."/>
            <person name="Ruckert C."/>
        </authorList>
    </citation>
    <scope>NUCLEOTIDE SEQUENCE</scope>
    <source>
        <strain evidence="2">CGMCC 1.14984</strain>
    </source>
</reference>
<name>A0A8J3EPX5_9PROT</name>
<evidence type="ECO:0000256" key="1">
    <source>
        <dbReference type="SAM" id="MobiDB-lite"/>
    </source>
</evidence>
<proteinExistence type="predicted"/>
<organism evidence="2 3">
    <name type="scientific">Aquisalinus luteolus</name>
    <dbReference type="NCBI Taxonomy" id="1566827"/>
    <lineage>
        <taxon>Bacteria</taxon>
        <taxon>Pseudomonadati</taxon>
        <taxon>Pseudomonadota</taxon>
        <taxon>Alphaproteobacteria</taxon>
        <taxon>Parvularculales</taxon>
        <taxon>Parvularculaceae</taxon>
        <taxon>Aquisalinus</taxon>
    </lineage>
</organism>
<feature type="region of interest" description="Disordered" evidence="1">
    <location>
        <begin position="1"/>
        <end position="31"/>
    </location>
</feature>